<evidence type="ECO:0000313" key="3">
    <source>
        <dbReference type="Proteomes" id="UP000268229"/>
    </source>
</evidence>
<sequence>MKFNFISQIGILACASALMFSPLAASAKPVEITDTAGRKVKLGLPAKRIVLGFYYQDYIAVGGKNALDNVVGFSKAVWSDWAPPS</sequence>
<keyword evidence="1" id="KW-0732">Signal</keyword>
<feature type="signal peptide" evidence="1">
    <location>
        <begin position="1"/>
        <end position="27"/>
    </location>
</feature>
<keyword evidence="3" id="KW-1185">Reference proteome</keyword>
<dbReference type="Proteomes" id="UP000268229">
    <property type="component" value="Chromosome"/>
</dbReference>
<gene>
    <name evidence="2" type="ORF">NCTC12227_00513</name>
</gene>
<feature type="chain" id="PRO_5019320265" evidence="1">
    <location>
        <begin position="28"/>
        <end position="85"/>
    </location>
</feature>
<accession>A0A448UA62</accession>
<reference evidence="2 3" key="1">
    <citation type="submission" date="2018-12" db="EMBL/GenBank/DDBJ databases">
        <authorList>
            <consortium name="Pathogen Informatics"/>
        </authorList>
    </citation>
    <scope>NUCLEOTIDE SEQUENCE [LARGE SCALE GENOMIC DNA]</scope>
    <source>
        <strain evidence="2 3">NCTC12227</strain>
    </source>
</reference>
<protein>
    <submittedName>
        <fullName evidence="2">Uncharacterized protein</fullName>
    </submittedName>
</protein>
<evidence type="ECO:0000256" key="1">
    <source>
        <dbReference type="SAM" id="SignalP"/>
    </source>
</evidence>
<dbReference type="KEGG" id="nani:NCTC12227_00513"/>
<proteinExistence type="predicted"/>
<evidence type="ECO:0000313" key="2">
    <source>
        <dbReference type="EMBL" id="VEJ20800.1"/>
    </source>
</evidence>
<dbReference type="AlphaFoldDB" id="A0A448UA62"/>
<organism evidence="2 3">
    <name type="scientific">Neisseria animaloris</name>
    <dbReference type="NCBI Taxonomy" id="326522"/>
    <lineage>
        <taxon>Bacteria</taxon>
        <taxon>Pseudomonadati</taxon>
        <taxon>Pseudomonadota</taxon>
        <taxon>Betaproteobacteria</taxon>
        <taxon>Neisseriales</taxon>
        <taxon>Neisseriaceae</taxon>
        <taxon>Neisseria</taxon>
    </lineage>
</organism>
<dbReference type="Gene3D" id="3.40.50.1980">
    <property type="entry name" value="Nitrogenase molybdenum iron protein domain"/>
    <property type="match status" value="1"/>
</dbReference>
<dbReference type="EMBL" id="LR134516">
    <property type="protein sequence ID" value="VEJ20800.1"/>
    <property type="molecule type" value="Genomic_DNA"/>
</dbReference>
<name>A0A448UA62_9NEIS</name>